<gene>
    <name evidence="6" type="primary">LGP</name>
</gene>
<accession>E5FY54</accession>
<dbReference type="PRINTS" id="PR00023">
    <property type="entry name" value="ZPELLUCIDA"/>
</dbReference>
<evidence type="ECO:0000259" key="5">
    <source>
        <dbReference type="PROSITE" id="PS51034"/>
    </source>
</evidence>
<evidence type="ECO:0000256" key="3">
    <source>
        <dbReference type="ARBA" id="ARBA00023180"/>
    </source>
</evidence>
<evidence type="ECO:0000256" key="1">
    <source>
        <dbReference type="ARBA" id="ARBA00022729"/>
    </source>
</evidence>
<evidence type="ECO:0000256" key="4">
    <source>
        <dbReference type="SAM" id="SignalP"/>
    </source>
</evidence>
<dbReference type="PANTHER" id="PTHR14002">
    <property type="entry name" value="ENDOGLIN/TGF-BETA RECEPTOR TYPE III"/>
    <property type="match status" value="1"/>
</dbReference>
<feature type="chain" id="PRO_5003196293" evidence="4">
    <location>
        <begin position="23"/>
        <end position="331"/>
    </location>
</feature>
<dbReference type="InterPro" id="IPR048290">
    <property type="entry name" value="ZP_chr"/>
</dbReference>
<organism evidence="6">
    <name type="scientific">Galaxias macronasus</name>
    <name type="common">bignose galaxias</name>
    <dbReference type="NCBI Taxonomy" id="188085"/>
    <lineage>
        <taxon>Eukaryota</taxon>
        <taxon>Metazoa</taxon>
        <taxon>Chordata</taxon>
        <taxon>Craniata</taxon>
        <taxon>Vertebrata</taxon>
        <taxon>Euteleostomi</taxon>
        <taxon>Actinopterygii</taxon>
        <taxon>Neopterygii</taxon>
        <taxon>Teleostei</taxon>
        <taxon>Protacanthopterygii</taxon>
        <taxon>Galaxiidae</taxon>
        <taxon>Galaxias</taxon>
    </lineage>
</organism>
<dbReference type="Gene3D" id="2.60.40.3210">
    <property type="entry name" value="Zona pellucida, ZP-N domain"/>
    <property type="match status" value="1"/>
</dbReference>
<dbReference type="Gene3D" id="2.60.40.4100">
    <property type="entry name" value="Zona pellucida, ZP-C domain"/>
    <property type="match status" value="1"/>
</dbReference>
<dbReference type="InterPro" id="IPR055355">
    <property type="entry name" value="ZP-C"/>
</dbReference>
<dbReference type="InterPro" id="IPR001507">
    <property type="entry name" value="ZP_dom"/>
</dbReference>
<reference evidence="6" key="1">
    <citation type="journal article" date="2011" name="Mol. Biol. Evol.">
        <title>Extreme positive selection on a new highly-expressed larval glycoprotein (LGP) gene in Galaxias fishes (Osmeriformes: Galaxiidae).</title>
        <authorList>
            <person name="Wallis L.J."/>
            <person name="Wallis G.P."/>
        </authorList>
    </citation>
    <scope>NUCLEOTIDE SEQUENCE</scope>
</reference>
<keyword evidence="2" id="KW-1015">Disulfide bond</keyword>
<name>E5FY54_9TELE</name>
<dbReference type="PROSITE" id="PS51257">
    <property type="entry name" value="PROKAR_LIPOPROTEIN"/>
    <property type="match status" value="1"/>
</dbReference>
<dbReference type="EMBL" id="HM629954">
    <property type="protein sequence ID" value="ADQ08558.1"/>
    <property type="molecule type" value="Genomic_DNA"/>
</dbReference>
<evidence type="ECO:0000256" key="2">
    <source>
        <dbReference type="ARBA" id="ARBA00023157"/>
    </source>
</evidence>
<dbReference type="PANTHER" id="PTHR14002:SF54">
    <property type="entry name" value="ZONA PELLUCIDA SPERM-BINDING PROTEIN 2"/>
    <property type="match status" value="1"/>
</dbReference>
<dbReference type="InterPro" id="IPR042235">
    <property type="entry name" value="ZP-C_dom"/>
</dbReference>
<keyword evidence="1 4" id="KW-0732">Signal</keyword>
<dbReference type="InterPro" id="IPR055356">
    <property type="entry name" value="ZP-N"/>
</dbReference>
<protein>
    <submittedName>
        <fullName evidence="6">Larval glycoprotein</fullName>
    </submittedName>
</protein>
<dbReference type="SMART" id="SM00241">
    <property type="entry name" value="ZP"/>
    <property type="match status" value="1"/>
</dbReference>
<dbReference type="PROSITE" id="PS51034">
    <property type="entry name" value="ZP_2"/>
    <property type="match status" value="1"/>
</dbReference>
<sequence length="331" mass="35372">MDRSLLLVVLLSALVSCAFVQACSPPCVTGEFCNTTTSVCECDPNASNSSDFGAQAVCSGPSATLHLSYCLLSSAGMSIDTLHLNNVDCKGQVEGHVVTFNFSAHTCGSTITTNATHILYNNGVLVDVNSSNVITREEAVQLEMSCALEISSPELNIPLSLKISDSNAMLINLTSGAWTYTLAIAAFLDSQFTKAINSTTDLLLNDNIYVNLVATGLEQAGIVVVVESCWATPGNNSGNSVRWDLIKNGCPNKKDDSVVIQKNGNSSESSFSFKMFKFTGSAEQLVFVHCQVNLCVTASNACLPSCGSRRRRRSLKNLDNNVISLSLNRKI</sequence>
<dbReference type="Pfam" id="PF00100">
    <property type="entry name" value="Zona_pellucida"/>
    <property type="match status" value="1"/>
</dbReference>
<dbReference type="AlphaFoldDB" id="E5FY54"/>
<proteinExistence type="predicted"/>
<feature type="domain" description="ZP" evidence="5">
    <location>
        <begin position="57"/>
        <end position="313"/>
    </location>
</feature>
<keyword evidence="3" id="KW-0325">Glycoprotein</keyword>
<feature type="signal peptide" evidence="4">
    <location>
        <begin position="1"/>
        <end position="22"/>
    </location>
</feature>
<evidence type="ECO:0000313" key="6">
    <source>
        <dbReference type="EMBL" id="ADQ08558.1"/>
    </source>
</evidence>
<dbReference type="Pfam" id="PF23344">
    <property type="entry name" value="ZP-N"/>
    <property type="match status" value="1"/>
</dbReference>